<feature type="region of interest" description="Disordered" evidence="1">
    <location>
        <begin position="31"/>
        <end position="52"/>
    </location>
</feature>
<sequence>MSIFFTIGRVKQQTQQCQDISKKKKVKIVKNHNGTSDTLNSNDRDSSEDEVEQIDDQIENEAKQFLSVLMENMKALNLLKCLLKYLGNSRFGNNFFGNHFNIGSDNDSDI</sequence>
<name>A0A9N9N998_9GLOM</name>
<protein>
    <submittedName>
        <fullName evidence="2">10518_t:CDS:1</fullName>
    </submittedName>
</protein>
<proteinExistence type="predicted"/>
<accession>A0A9N9N998</accession>
<dbReference type="AlphaFoldDB" id="A0A9N9N998"/>
<feature type="compositionally biased region" description="Polar residues" evidence="1">
    <location>
        <begin position="32"/>
        <end position="41"/>
    </location>
</feature>
<feature type="non-terminal residue" evidence="2">
    <location>
        <position position="1"/>
    </location>
</feature>
<organism evidence="2 3">
    <name type="scientific">Funneliformis caledonium</name>
    <dbReference type="NCBI Taxonomy" id="1117310"/>
    <lineage>
        <taxon>Eukaryota</taxon>
        <taxon>Fungi</taxon>
        <taxon>Fungi incertae sedis</taxon>
        <taxon>Mucoromycota</taxon>
        <taxon>Glomeromycotina</taxon>
        <taxon>Glomeromycetes</taxon>
        <taxon>Glomerales</taxon>
        <taxon>Glomeraceae</taxon>
        <taxon>Funneliformis</taxon>
    </lineage>
</organism>
<evidence type="ECO:0000256" key="1">
    <source>
        <dbReference type="SAM" id="MobiDB-lite"/>
    </source>
</evidence>
<dbReference type="Proteomes" id="UP000789570">
    <property type="component" value="Unassembled WGS sequence"/>
</dbReference>
<comment type="caution">
    <text evidence="2">The sequence shown here is derived from an EMBL/GenBank/DDBJ whole genome shotgun (WGS) entry which is preliminary data.</text>
</comment>
<evidence type="ECO:0000313" key="3">
    <source>
        <dbReference type="Proteomes" id="UP000789570"/>
    </source>
</evidence>
<evidence type="ECO:0000313" key="2">
    <source>
        <dbReference type="EMBL" id="CAG8713944.1"/>
    </source>
</evidence>
<gene>
    <name evidence="2" type="ORF">FCALED_LOCUS14067</name>
</gene>
<keyword evidence="3" id="KW-1185">Reference proteome</keyword>
<dbReference type="EMBL" id="CAJVPQ010009269">
    <property type="protein sequence ID" value="CAG8713944.1"/>
    <property type="molecule type" value="Genomic_DNA"/>
</dbReference>
<reference evidence="2" key="1">
    <citation type="submission" date="2021-06" db="EMBL/GenBank/DDBJ databases">
        <authorList>
            <person name="Kallberg Y."/>
            <person name="Tangrot J."/>
            <person name="Rosling A."/>
        </authorList>
    </citation>
    <scope>NUCLEOTIDE SEQUENCE</scope>
    <source>
        <strain evidence="2">UK204</strain>
    </source>
</reference>